<organism evidence="2 3">
    <name type="scientific">Viridothelium virens</name>
    <name type="common">Speckled blister lichen</name>
    <name type="synonym">Trypethelium virens</name>
    <dbReference type="NCBI Taxonomy" id="1048519"/>
    <lineage>
        <taxon>Eukaryota</taxon>
        <taxon>Fungi</taxon>
        <taxon>Dikarya</taxon>
        <taxon>Ascomycota</taxon>
        <taxon>Pezizomycotina</taxon>
        <taxon>Dothideomycetes</taxon>
        <taxon>Dothideomycetes incertae sedis</taxon>
        <taxon>Trypetheliales</taxon>
        <taxon>Trypetheliaceae</taxon>
        <taxon>Viridothelium</taxon>
    </lineage>
</organism>
<evidence type="ECO:0000313" key="2">
    <source>
        <dbReference type="EMBL" id="KAF2239988.1"/>
    </source>
</evidence>
<accession>A0A6A6HQB9</accession>
<dbReference type="Proteomes" id="UP000800092">
    <property type="component" value="Unassembled WGS sequence"/>
</dbReference>
<feature type="domain" description="Azaphilone pigments biosynthesis cluster protein L N-terminal" evidence="1">
    <location>
        <begin position="1"/>
        <end position="140"/>
    </location>
</feature>
<evidence type="ECO:0000259" key="1">
    <source>
        <dbReference type="Pfam" id="PF17111"/>
    </source>
</evidence>
<evidence type="ECO:0000313" key="3">
    <source>
        <dbReference type="Proteomes" id="UP000800092"/>
    </source>
</evidence>
<proteinExistence type="predicted"/>
<dbReference type="EMBL" id="ML991771">
    <property type="protein sequence ID" value="KAF2239988.1"/>
    <property type="molecule type" value="Genomic_DNA"/>
</dbReference>
<name>A0A6A6HQB9_VIRVR</name>
<keyword evidence="3" id="KW-1185">Reference proteome</keyword>
<gene>
    <name evidence="2" type="ORF">EV356DRAFT_7067</name>
</gene>
<sequence>MDGVSAALGVASFADVLIRTVAEIHAFYKSIKNAPQTVTAILADLELLSDVLQDFSSLGRFPERSDSVTLDKVRTLCNIKVRNLVGIADKLKHGFDSQGKSQQIWARCKTVKKEEKLRDFRRSLEETKSTLILALHHHSMCGHSAWLTRKMTDLIPQEVMACIYHTGKGIILYKSSKTQHYTKTH</sequence>
<dbReference type="InterPro" id="IPR031348">
    <property type="entry name" value="PigL_N"/>
</dbReference>
<dbReference type="AlphaFoldDB" id="A0A6A6HQB9"/>
<protein>
    <recommendedName>
        <fullName evidence="1">Azaphilone pigments biosynthesis cluster protein L N-terminal domain-containing protein</fullName>
    </recommendedName>
</protein>
<dbReference type="OrthoDB" id="3200163at2759"/>
<dbReference type="Pfam" id="PF17111">
    <property type="entry name" value="PigL_N"/>
    <property type="match status" value="1"/>
</dbReference>
<reference evidence="2" key="1">
    <citation type="journal article" date="2020" name="Stud. Mycol.">
        <title>101 Dothideomycetes genomes: a test case for predicting lifestyles and emergence of pathogens.</title>
        <authorList>
            <person name="Haridas S."/>
            <person name="Albert R."/>
            <person name="Binder M."/>
            <person name="Bloem J."/>
            <person name="Labutti K."/>
            <person name="Salamov A."/>
            <person name="Andreopoulos B."/>
            <person name="Baker S."/>
            <person name="Barry K."/>
            <person name="Bills G."/>
            <person name="Bluhm B."/>
            <person name="Cannon C."/>
            <person name="Castanera R."/>
            <person name="Culley D."/>
            <person name="Daum C."/>
            <person name="Ezra D."/>
            <person name="Gonzalez J."/>
            <person name="Henrissat B."/>
            <person name="Kuo A."/>
            <person name="Liang C."/>
            <person name="Lipzen A."/>
            <person name="Lutzoni F."/>
            <person name="Magnuson J."/>
            <person name="Mondo S."/>
            <person name="Nolan M."/>
            <person name="Ohm R."/>
            <person name="Pangilinan J."/>
            <person name="Park H.-J."/>
            <person name="Ramirez L."/>
            <person name="Alfaro M."/>
            <person name="Sun H."/>
            <person name="Tritt A."/>
            <person name="Yoshinaga Y."/>
            <person name="Zwiers L.-H."/>
            <person name="Turgeon B."/>
            <person name="Goodwin S."/>
            <person name="Spatafora J."/>
            <person name="Crous P."/>
            <person name="Grigoriev I."/>
        </authorList>
    </citation>
    <scope>NUCLEOTIDE SEQUENCE</scope>
    <source>
        <strain evidence="2">Tuck. ex Michener</strain>
    </source>
</reference>